<feature type="transmembrane region" description="Helical" evidence="12">
    <location>
        <begin position="160"/>
        <end position="178"/>
    </location>
</feature>
<organism evidence="15 16">
    <name type="scientific">Breznakia pachnodae</name>
    <dbReference type="NCBI Taxonomy" id="265178"/>
    <lineage>
        <taxon>Bacteria</taxon>
        <taxon>Bacillati</taxon>
        <taxon>Bacillota</taxon>
        <taxon>Erysipelotrichia</taxon>
        <taxon>Erysipelotrichales</taxon>
        <taxon>Erysipelotrichaceae</taxon>
        <taxon>Breznakia</taxon>
    </lineage>
</organism>
<dbReference type="PANTHER" id="PTHR30175">
    <property type="entry name" value="PHOSPHOTRANSFERASE SYSTEM TRANSPORT PROTEIN"/>
    <property type="match status" value="1"/>
</dbReference>
<evidence type="ECO:0000256" key="5">
    <source>
        <dbReference type="ARBA" id="ARBA00022679"/>
    </source>
</evidence>
<evidence type="ECO:0000259" key="14">
    <source>
        <dbReference type="PROSITE" id="PS51103"/>
    </source>
</evidence>
<dbReference type="Pfam" id="PF00367">
    <property type="entry name" value="PTS_EIIB"/>
    <property type="match status" value="1"/>
</dbReference>
<evidence type="ECO:0000256" key="3">
    <source>
        <dbReference type="ARBA" id="ARBA00022475"/>
    </source>
</evidence>
<evidence type="ECO:0000256" key="1">
    <source>
        <dbReference type="ARBA" id="ARBA00004651"/>
    </source>
</evidence>
<dbReference type="PROSITE" id="PS51098">
    <property type="entry name" value="PTS_EIIB_TYPE_1"/>
    <property type="match status" value="1"/>
</dbReference>
<feature type="domain" description="PTS EIIB type-1" evidence="13">
    <location>
        <begin position="7"/>
        <end position="89"/>
    </location>
</feature>
<protein>
    <submittedName>
        <fullName evidence="15">PTS system beta-glucosides-specific IIC component</fullName>
    </submittedName>
</protein>
<dbReference type="InterPro" id="IPR013013">
    <property type="entry name" value="PTS_EIIC_1"/>
</dbReference>
<evidence type="ECO:0000256" key="11">
    <source>
        <dbReference type="PROSITE-ProRule" id="PRU00421"/>
    </source>
</evidence>
<gene>
    <name evidence="15" type="ORF">J2S15_002800</name>
</gene>
<keyword evidence="9 12" id="KW-1133">Transmembrane helix</keyword>
<feature type="transmembrane region" description="Helical" evidence="12">
    <location>
        <begin position="272"/>
        <end position="293"/>
    </location>
</feature>
<keyword evidence="3" id="KW-1003">Cell membrane</keyword>
<dbReference type="InterPro" id="IPR036878">
    <property type="entry name" value="Glu_permease_IIB"/>
</dbReference>
<keyword evidence="7 12" id="KW-0812">Transmembrane</keyword>
<name>A0ABU0E586_9FIRM</name>
<keyword evidence="2" id="KW-0813">Transport</keyword>
<accession>A0ABU0E586</accession>
<evidence type="ECO:0000256" key="4">
    <source>
        <dbReference type="ARBA" id="ARBA00022597"/>
    </source>
</evidence>
<feature type="transmembrane region" description="Helical" evidence="12">
    <location>
        <begin position="395"/>
        <end position="416"/>
    </location>
</feature>
<feature type="transmembrane region" description="Helical" evidence="12">
    <location>
        <begin position="190"/>
        <end position="210"/>
    </location>
</feature>
<dbReference type="Proteomes" id="UP001230220">
    <property type="component" value="Unassembled WGS sequence"/>
</dbReference>
<evidence type="ECO:0000256" key="8">
    <source>
        <dbReference type="ARBA" id="ARBA00022777"/>
    </source>
</evidence>
<evidence type="ECO:0000256" key="2">
    <source>
        <dbReference type="ARBA" id="ARBA00022448"/>
    </source>
</evidence>
<dbReference type="PROSITE" id="PS51103">
    <property type="entry name" value="PTS_EIIC_TYPE_1"/>
    <property type="match status" value="1"/>
</dbReference>
<comment type="subcellular location">
    <subcellularLocation>
        <location evidence="1">Cell membrane</location>
        <topology evidence="1">Multi-pass membrane protein</topology>
    </subcellularLocation>
</comment>
<evidence type="ECO:0000313" key="15">
    <source>
        <dbReference type="EMBL" id="MDQ0362047.1"/>
    </source>
</evidence>
<evidence type="ECO:0000313" key="16">
    <source>
        <dbReference type="Proteomes" id="UP001230220"/>
    </source>
</evidence>
<keyword evidence="6" id="KW-0598">Phosphotransferase system</keyword>
<feature type="transmembrane region" description="Helical" evidence="12">
    <location>
        <begin position="245"/>
        <end position="266"/>
    </location>
</feature>
<feature type="transmembrane region" description="Helical" evidence="12">
    <location>
        <begin position="300"/>
        <end position="322"/>
    </location>
</feature>
<dbReference type="Pfam" id="PF02378">
    <property type="entry name" value="PTS_EIIC"/>
    <property type="match status" value="1"/>
</dbReference>
<dbReference type="InterPro" id="IPR050558">
    <property type="entry name" value="PTS_Sugar-Specific_Components"/>
</dbReference>
<keyword evidence="5" id="KW-0808">Transferase</keyword>
<feature type="transmembrane region" description="Helical" evidence="12">
    <location>
        <begin position="370"/>
        <end position="389"/>
    </location>
</feature>
<feature type="domain" description="PTS EIIC type-1" evidence="14">
    <location>
        <begin position="119"/>
        <end position="465"/>
    </location>
</feature>
<dbReference type="CDD" id="cd00212">
    <property type="entry name" value="PTS_IIB_glc"/>
    <property type="match status" value="1"/>
</dbReference>
<keyword evidence="4" id="KW-0762">Sugar transport</keyword>
<proteinExistence type="predicted"/>
<dbReference type="SUPFAM" id="SSF55604">
    <property type="entry name" value="Glucose permease domain IIB"/>
    <property type="match status" value="1"/>
</dbReference>
<evidence type="ECO:0000256" key="6">
    <source>
        <dbReference type="ARBA" id="ARBA00022683"/>
    </source>
</evidence>
<keyword evidence="8" id="KW-0418">Kinase</keyword>
<evidence type="ECO:0000256" key="10">
    <source>
        <dbReference type="ARBA" id="ARBA00023136"/>
    </source>
</evidence>
<dbReference type="EMBL" id="JAUSUR010000005">
    <property type="protein sequence ID" value="MDQ0362047.1"/>
    <property type="molecule type" value="Genomic_DNA"/>
</dbReference>
<feature type="transmembrane region" description="Helical" evidence="12">
    <location>
        <begin position="125"/>
        <end position="148"/>
    </location>
</feature>
<feature type="transmembrane region" description="Helical" evidence="12">
    <location>
        <begin position="436"/>
        <end position="458"/>
    </location>
</feature>
<keyword evidence="10 12" id="KW-0472">Membrane</keyword>
<feature type="active site" description="Phosphocysteine intermediate; for EIIB activity" evidence="11">
    <location>
        <position position="29"/>
    </location>
</feature>
<comment type="caution">
    <text evidence="15">The sequence shown here is derived from an EMBL/GenBank/DDBJ whole genome shotgun (WGS) entry which is preliminary data.</text>
</comment>
<feature type="transmembrane region" description="Helical" evidence="12">
    <location>
        <begin position="216"/>
        <end position="238"/>
    </location>
</feature>
<evidence type="ECO:0000256" key="9">
    <source>
        <dbReference type="ARBA" id="ARBA00022989"/>
    </source>
</evidence>
<dbReference type="InterPro" id="IPR001996">
    <property type="entry name" value="PTS_IIB_1"/>
</dbReference>
<evidence type="ECO:0000259" key="13">
    <source>
        <dbReference type="PROSITE" id="PS51098"/>
    </source>
</evidence>
<dbReference type="RefSeq" id="WP_307409302.1">
    <property type="nucleotide sequence ID" value="NZ_JAUSUR010000005.1"/>
</dbReference>
<dbReference type="PANTHER" id="PTHR30175:SF1">
    <property type="entry name" value="PTS SYSTEM ARBUTIN-, CELLOBIOSE-, AND SALICIN-SPECIFIC EIIBC COMPONENT-RELATED"/>
    <property type="match status" value="1"/>
</dbReference>
<dbReference type="Gene3D" id="3.30.1360.60">
    <property type="entry name" value="Glucose permease domain IIB"/>
    <property type="match status" value="1"/>
</dbReference>
<keyword evidence="16" id="KW-1185">Reference proteome</keyword>
<dbReference type="PROSITE" id="PS01035">
    <property type="entry name" value="PTS_EIIB_TYPE_1_CYS"/>
    <property type="match status" value="1"/>
</dbReference>
<evidence type="ECO:0000256" key="7">
    <source>
        <dbReference type="ARBA" id="ARBA00022692"/>
    </source>
</evidence>
<dbReference type="InterPro" id="IPR018113">
    <property type="entry name" value="PTrfase_EIIB_Cys"/>
</dbReference>
<dbReference type="InterPro" id="IPR003352">
    <property type="entry name" value="PTS_EIIC"/>
</dbReference>
<evidence type="ECO:0000256" key="12">
    <source>
        <dbReference type="SAM" id="Phobius"/>
    </source>
</evidence>
<sequence length="465" mass="50330">MAKIDYEVLTDDIMERVGGPENIHTVSHCATRLRFVLKDRSKAKEDELKKLPGVLGVVYGSGQFQVILGENLFPVYDTIMKKYDLEEGDAVDETHTEDYALKKDDEKRGVKYYFDKAIQFMSASLTPFVTVLFGAGMLRVVLSLISYFNADLATSSTYQLFNFVSQTPFYFMPILVAYGASRVLKSNPVFAMTIAAALLYPDFTAMVSAGEPVTMLGIPVTLVTYSSSLLPAIFAAILCAHLERLFYRIIPGFLRSVFAPLCVFLIGYPITILILGPAGVIVGGWIVSGITWLQGNVGGFAPGIIAAVHPFLVMMGVNMLMVAPMTELFTATGFDNVFRPGWILHNISEGGSCLAVMLRTKDPAIKSNALAAGFGAIISGVSEPALYGINLRYKTPMIGMVIGGFVGGATAGILGAKAFSMGYSSILGVVIFEQTIFAIVIGVVISFVVSFVITFILYKDEVVQS</sequence>
<reference evidence="15 16" key="1">
    <citation type="submission" date="2023-07" db="EMBL/GenBank/DDBJ databases">
        <title>Genomic Encyclopedia of Type Strains, Phase IV (KMG-IV): sequencing the most valuable type-strain genomes for metagenomic binning, comparative biology and taxonomic classification.</title>
        <authorList>
            <person name="Goeker M."/>
        </authorList>
    </citation>
    <scope>NUCLEOTIDE SEQUENCE [LARGE SCALE GENOMIC DNA]</scope>
    <source>
        <strain evidence="15 16">DSM 16784</strain>
    </source>
</reference>